<evidence type="ECO:0000313" key="7">
    <source>
        <dbReference type="Proteomes" id="UP000887013"/>
    </source>
</evidence>
<evidence type="ECO:0000256" key="3">
    <source>
        <dbReference type="PROSITE-ProRule" id="PRU01211"/>
    </source>
</evidence>
<comment type="subunit">
    <text evidence="1">Monomer.</text>
</comment>
<dbReference type="PRINTS" id="PR00480">
    <property type="entry name" value="ASTACIN"/>
</dbReference>
<feature type="non-terminal residue" evidence="6">
    <location>
        <position position="170"/>
    </location>
</feature>
<feature type="binding site" evidence="3">
    <location>
        <position position="66"/>
    </location>
    <ligand>
        <name>Zn(2+)</name>
        <dbReference type="ChEBI" id="CHEBI:29105"/>
        <note>catalytic</note>
    </ligand>
</feature>
<dbReference type="EC" id="3.4.24.-" evidence="4"/>
<keyword evidence="3 4" id="KW-0645">Protease</keyword>
<sequence length="170" mass="20042">WFKPVIMEGMAQYQRYTCIRFVERTDERDFIRIFNGNGCWSIIGRNGGMQNLSLGQGCNYVGLVVHELGHAIGLFHEHQRSDRNNYITVYKDNVIPDQLHNFVLTDPNSEIIFSRYDYNSIMHYGSYAFSKRPNKLPTMVAKNGQRLYEPYEKPGFDQFDVYMIRKLYQC</sequence>
<dbReference type="InterPro" id="IPR006026">
    <property type="entry name" value="Peptidase_Metallo"/>
</dbReference>
<dbReference type="InterPro" id="IPR034035">
    <property type="entry name" value="Astacin-like_dom"/>
</dbReference>
<evidence type="ECO:0000256" key="2">
    <source>
        <dbReference type="ARBA" id="ARBA00025529"/>
    </source>
</evidence>
<dbReference type="AlphaFoldDB" id="A0A8X6QQA6"/>
<dbReference type="InterPro" id="IPR024079">
    <property type="entry name" value="MetalloPept_cat_dom_sf"/>
</dbReference>
<dbReference type="GO" id="GO:0004222">
    <property type="term" value="F:metalloendopeptidase activity"/>
    <property type="evidence" value="ECO:0007669"/>
    <property type="project" value="UniProtKB-UniRule"/>
</dbReference>
<keyword evidence="3 4" id="KW-0482">Metalloprotease</keyword>
<dbReference type="SUPFAM" id="SSF55486">
    <property type="entry name" value="Metalloproteases ('zincins'), catalytic domain"/>
    <property type="match status" value="1"/>
</dbReference>
<dbReference type="GO" id="GO:0008270">
    <property type="term" value="F:zinc ion binding"/>
    <property type="evidence" value="ECO:0007669"/>
    <property type="project" value="UniProtKB-UniRule"/>
</dbReference>
<evidence type="ECO:0000259" key="5">
    <source>
        <dbReference type="PROSITE" id="PS51864"/>
    </source>
</evidence>
<evidence type="ECO:0000256" key="1">
    <source>
        <dbReference type="ARBA" id="ARBA00011245"/>
    </source>
</evidence>
<proteinExistence type="predicted"/>
<evidence type="ECO:0000256" key="4">
    <source>
        <dbReference type="RuleBase" id="RU361183"/>
    </source>
</evidence>
<dbReference type="CDD" id="cd04280">
    <property type="entry name" value="ZnMc_astacin_like"/>
    <property type="match status" value="1"/>
</dbReference>
<dbReference type="PANTHER" id="PTHR10127">
    <property type="entry name" value="DISCOIDIN, CUB, EGF, LAMININ , AND ZINC METALLOPROTEASE DOMAIN CONTAINING"/>
    <property type="match status" value="1"/>
</dbReference>
<feature type="binding site" evidence="3">
    <location>
        <position position="70"/>
    </location>
    <ligand>
        <name>Zn(2+)</name>
        <dbReference type="ChEBI" id="CHEBI:29105"/>
        <note>catalytic</note>
    </ligand>
</feature>
<comment type="cofactor">
    <cofactor evidence="3 4">
        <name>Zn(2+)</name>
        <dbReference type="ChEBI" id="CHEBI:29105"/>
    </cofactor>
    <text evidence="3 4">Binds 1 zinc ion per subunit.</text>
</comment>
<dbReference type="Gene3D" id="3.40.390.10">
    <property type="entry name" value="Collagenase (Catalytic Domain)"/>
    <property type="match status" value="1"/>
</dbReference>
<feature type="domain" description="Peptidase M12A" evidence="5">
    <location>
        <begin position="1"/>
        <end position="170"/>
    </location>
</feature>
<reference evidence="6" key="1">
    <citation type="submission" date="2020-08" db="EMBL/GenBank/DDBJ databases">
        <title>Multicomponent nature underlies the extraordinary mechanical properties of spider dragline silk.</title>
        <authorList>
            <person name="Kono N."/>
            <person name="Nakamura H."/>
            <person name="Mori M."/>
            <person name="Yoshida Y."/>
            <person name="Ohtoshi R."/>
            <person name="Malay A.D."/>
            <person name="Moran D.A.P."/>
            <person name="Tomita M."/>
            <person name="Numata K."/>
            <person name="Arakawa K."/>
        </authorList>
    </citation>
    <scope>NUCLEOTIDE SEQUENCE</scope>
</reference>
<dbReference type="PROSITE" id="PS51864">
    <property type="entry name" value="ASTACIN"/>
    <property type="match status" value="1"/>
</dbReference>
<feature type="binding site" evidence="3">
    <location>
        <position position="76"/>
    </location>
    <ligand>
        <name>Zn(2+)</name>
        <dbReference type="ChEBI" id="CHEBI:29105"/>
        <note>catalytic</note>
    </ligand>
</feature>
<keyword evidence="3 4" id="KW-0862">Zinc</keyword>
<dbReference type="OrthoDB" id="6427532at2759"/>
<dbReference type="EMBL" id="BMAW01129584">
    <property type="protein sequence ID" value="GFU31036.1"/>
    <property type="molecule type" value="Genomic_DNA"/>
</dbReference>
<comment type="caution">
    <text evidence="3">Lacks conserved residue(s) required for the propagation of feature annotation.</text>
</comment>
<name>A0A8X6QQA6_NEPPI</name>
<dbReference type="Pfam" id="PF01400">
    <property type="entry name" value="Astacin"/>
    <property type="match status" value="1"/>
</dbReference>
<organism evidence="6 7">
    <name type="scientific">Nephila pilipes</name>
    <name type="common">Giant wood spider</name>
    <name type="synonym">Nephila maculata</name>
    <dbReference type="NCBI Taxonomy" id="299642"/>
    <lineage>
        <taxon>Eukaryota</taxon>
        <taxon>Metazoa</taxon>
        <taxon>Ecdysozoa</taxon>
        <taxon>Arthropoda</taxon>
        <taxon>Chelicerata</taxon>
        <taxon>Arachnida</taxon>
        <taxon>Araneae</taxon>
        <taxon>Araneomorphae</taxon>
        <taxon>Entelegynae</taxon>
        <taxon>Araneoidea</taxon>
        <taxon>Nephilidae</taxon>
        <taxon>Nephila</taxon>
    </lineage>
</organism>
<evidence type="ECO:0000313" key="6">
    <source>
        <dbReference type="EMBL" id="GFU31036.1"/>
    </source>
</evidence>
<dbReference type="InterPro" id="IPR001506">
    <property type="entry name" value="Peptidase_M12A"/>
</dbReference>
<dbReference type="SMART" id="SM00235">
    <property type="entry name" value="ZnMc"/>
    <property type="match status" value="1"/>
</dbReference>
<keyword evidence="7" id="KW-1185">Reference proteome</keyword>
<gene>
    <name evidence="6" type="ORF">NPIL_371611</name>
</gene>
<comment type="caution">
    <text evidence="6">The sequence shown here is derived from an EMBL/GenBank/DDBJ whole genome shotgun (WGS) entry which is preliminary data.</text>
</comment>
<dbReference type="Proteomes" id="UP000887013">
    <property type="component" value="Unassembled WGS sequence"/>
</dbReference>
<keyword evidence="3 4" id="KW-0479">Metal-binding</keyword>
<keyword evidence="3 4" id="KW-0378">Hydrolase</keyword>
<dbReference type="PANTHER" id="PTHR10127:SF883">
    <property type="entry name" value="ZINC METALLOPROTEINASE NAS-8"/>
    <property type="match status" value="1"/>
</dbReference>
<comment type="function">
    <text evidence="2">Zinc metalloprotease. Provoques deadhesion of endothelial cells from cell cultures, and also degradation of fibronectin, fibrinogen and gelatin in vitro. Its role in the venom is not fully understood but it might act as a spreading factor that facilitates diffusion of other venom toxins. Alternatively, it might be involved in the proteolytic processing of other venom toxins or it might play a role in extra-oral digestion of prey.</text>
</comment>
<protein>
    <recommendedName>
        <fullName evidence="4">Metalloendopeptidase</fullName>
        <ecNumber evidence="4">3.4.24.-</ecNumber>
    </recommendedName>
</protein>
<dbReference type="GO" id="GO:0006508">
    <property type="term" value="P:proteolysis"/>
    <property type="evidence" value="ECO:0007669"/>
    <property type="project" value="UniProtKB-KW"/>
</dbReference>
<accession>A0A8X6QQA6</accession>
<feature type="active site" evidence="3">
    <location>
        <position position="67"/>
    </location>
</feature>